<dbReference type="GO" id="GO:0003989">
    <property type="term" value="F:acetyl-CoA carboxylase activity"/>
    <property type="evidence" value="ECO:0007669"/>
    <property type="project" value="UniProtKB-EC"/>
</dbReference>
<dbReference type="InterPro" id="IPR004549">
    <property type="entry name" value="Acetyl_CoA_COase_biotin_COase"/>
</dbReference>
<dbReference type="NCBIfam" id="TIGR00514">
    <property type="entry name" value="accC"/>
    <property type="match status" value="1"/>
</dbReference>
<keyword evidence="12" id="KW-0444">Lipid biosynthesis</keyword>
<keyword evidence="16" id="KW-1185">Reference proteome</keyword>
<dbReference type="InterPro" id="IPR051602">
    <property type="entry name" value="ACC_Biotin_Carboxylase"/>
</dbReference>
<evidence type="ECO:0000313" key="15">
    <source>
        <dbReference type="EMBL" id="MDQ0286562.1"/>
    </source>
</evidence>
<evidence type="ECO:0000256" key="1">
    <source>
        <dbReference type="ARBA" id="ARBA00003761"/>
    </source>
</evidence>
<accession>A0ABU0B1F5</accession>
<keyword evidence="12" id="KW-0276">Fatty acid metabolism</keyword>
<evidence type="ECO:0000256" key="4">
    <source>
        <dbReference type="ARBA" id="ARBA00013263"/>
    </source>
</evidence>
<keyword evidence="12" id="KW-0443">Lipid metabolism</keyword>
<dbReference type="Pfam" id="PF02786">
    <property type="entry name" value="CPSase_L_D2"/>
    <property type="match status" value="1"/>
</dbReference>
<dbReference type="PROSITE" id="PS00867">
    <property type="entry name" value="CPSASE_2"/>
    <property type="match status" value="1"/>
</dbReference>
<dbReference type="InterPro" id="IPR011054">
    <property type="entry name" value="Rudment_hybrid_motif"/>
</dbReference>
<dbReference type="PROSITE" id="PS00866">
    <property type="entry name" value="CPSASE_1"/>
    <property type="match status" value="1"/>
</dbReference>
<dbReference type="InterPro" id="IPR005481">
    <property type="entry name" value="BC-like_N"/>
</dbReference>
<comment type="subunit">
    <text evidence="3 12">Acetyl-CoA carboxylase is a heterohexamer of biotin carboxyl carrier protein, biotin carboxylase and the two subunits of carboxyl transferase in a 2:2 complex.</text>
</comment>
<keyword evidence="5 12" id="KW-0436">Ligase</keyword>
<dbReference type="SUPFAM" id="SSF52440">
    <property type="entry name" value="PreATP-grasp domain"/>
    <property type="match status" value="1"/>
</dbReference>
<dbReference type="InterPro" id="IPR011761">
    <property type="entry name" value="ATP-grasp"/>
</dbReference>
<dbReference type="EMBL" id="JAUSUX010000011">
    <property type="protein sequence ID" value="MDQ0286562.1"/>
    <property type="molecule type" value="Genomic_DNA"/>
</dbReference>
<comment type="catalytic activity">
    <reaction evidence="10 12">
        <text>N(6)-biotinyl-L-lysyl-[protein] + hydrogencarbonate + ATP = N(6)-carboxybiotinyl-L-lysyl-[protein] + ADP + phosphate + H(+)</text>
        <dbReference type="Rhea" id="RHEA:13501"/>
        <dbReference type="Rhea" id="RHEA-COMP:10505"/>
        <dbReference type="Rhea" id="RHEA-COMP:10506"/>
        <dbReference type="ChEBI" id="CHEBI:15378"/>
        <dbReference type="ChEBI" id="CHEBI:17544"/>
        <dbReference type="ChEBI" id="CHEBI:30616"/>
        <dbReference type="ChEBI" id="CHEBI:43474"/>
        <dbReference type="ChEBI" id="CHEBI:83144"/>
        <dbReference type="ChEBI" id="CHEBI:83145"/>
        <dbReference type="ChEBI" id="CHEBI:456216"/>
        <dbReference type="EC" id="6.3.4.14"/>
    </reaction>
</comment>
<evidence type="ECO:0000259" key="14">
    <source>
        <dbReference type="PROSITE" id="PS50979"/>
    </source>
</evidence>
<dbReference type="Gene3D" id="3.30.470.20">
    <property type="entry name" value="ATP-grasp fold, B domain"/>
    <property type="match status" value="1"/>
</dbReference>
<organism evidence="15 16">
    <name type="scientific">Desulfofundulus luciae</name>
    <dbReference type="NCBI Taxonomy" id="74702"/>
    <lineage>
        <taxon>Bacteria</taxon>
        <taxon>Bacillati</taxon>
        <taxon>Bacillota</taxon>
        <taxon>Clostridia</taxon>
        <taxon>Eubacteriales</taxon>
        <taxon>Peptococcaceae</taxon>
        <taxon>Desulfofundulus</taxon>
    </lineage>
</organism>
<sequence>MFKKILIANRGEIALRIIRACREMGIKTVLVYSEADRDSLPVRMADEAYCIGPAPAARSYLNITNIISTAMVSGADAIHPGYGFLAENAGFAEICESCGLTFIGPPASAMEKMGAKAVARETVLKAGVPVVPGSSGVLRDVQEALEVAEEIGYPVLVKASAGGGGRGMRVAQGPEDLIRAVQTAQAEAQAAFGNAQVYVEKYVDEPRHIEFQILGDKHGNIVHLGERDCSIQRRNQKMIEESPSTALTPELRREMGEMAVKAARAVGYYNAGTVEFLLDKHLNFYFIEMNTRIQVEHPVTEMVTGIDLIKEQIRLAAGEPLGYTQEDIQIRGWAIECRINAEDPARNFAPSPGLITAYLPPGGPGIRLDSAAYPGWKVPPHYDSMIAKLVAWGQDRDEAIARMQRALGEFIIEGIKTTIPFHQRVLHNAFFRRGEIYTNFIQRRILMD</sequence>
<evidence type="ECO:0000256" key="2">
    <source>
        <dbReference type="ARBA" id="ARBA00004956"/>
    </source>
</evidence>
<dbReference type="InterPro" id="IPR011764">
    <property type="entry name" value="Biotin_carboxylation_dom"/>
</dbReference>
<dbReference type="InterPro" id="IPR016185">
    <property type="entry name" value="PreATP-grasp_dom_sf"/>
</dbReference>
<evidence type="ECO:0000256" key="12">
    <source>
        <dbReference type="RuleBase" id="RU365063"/>
    </source>
</evidence>
<evidence type="ECO:0000256" key="11">
    <source>
        <dbReference type="PROSITE-ProRule" id="PRU00409"/>
    </source>
</evidence>
<evidence type="ECO:0000256" key="9">
    <source>
        <dbReference type="ARBA" id="ARBA00022842"/>
    </source>
</evidence>
<reference evidence="15 16" key="1">
    <citation type="submission" date="2023-07" db="EMBL/GenBank/DDBJ databases">
        <title>Genomic Encyclopedia of Type Strains, Phase IV (KMG-IV): sequencing the most valuable type-strain genomes for metagenomic binning, comparative biology and taxonomic classification.</title>
        <authorList>
            <person name="Goeker M."/>
        </authorList>
    </citation>
    <scope>NUCLEOTIDE SEQUENCE [LARGE SCALE GENOMIC DNA]</scope>
    <source>
        <strain evidence="15 16">DSM 12396</strain>
    </source>
</reference>
<dbReference type="PANTHER" id="PTHR48095">
    <property type="entry name" value="PYRUVATE CARBOXYLASE SUBUNIT A"/>
    <property type="match status" value="1"/>
</dbReference>
<evidence type="ECO:0000256" key="3">
    <source>
        <dbReference type="ARBA" id="ARBA00011750"/>
    </source>
</evidence>
<dbReference type="EC" id="6.3.4.14" evidence="4 12"/>
<feature type="domain" description="Biotin carboxylation" evidence="14">
    <location>
        <begin position="1"/>
        <end position="446"/>
    </location>
</feature>
<proteinExistence type="predicted"/>
<feature type="domain" description="ATP-grasp" evidence="13">
    <location>
        <begin position="120"/>
        <end position="317"/>
    </location>
</feature>
<dbReference type="SMART" id="SM00878">
    <property type="entry name" value="Biotin_carb_C"/>
    <property type="match status" value="1"/>
</dbReference>
<keyword evidence="8 11" id="KW-0067">ATP-binding</keyword>
<dbReference type="GO" id="GO:0004075">
    <property type="term" value="F:biotin carboxylase activity"/>
    <property type="evidence" value="ECO:0007669"/>
    <property type="project" value="UniProtKB-EC"/>
</dbReference>
<keyword evidence="7 11" id="KW-0547">Nucleotide-binding</keyword>
<dbReference type="Pfam" id="PF02785">
    <property type="entry name" value="Biotin_carb_C"/>
    <property type="match status" value="1"/>
</dbReference>
<evidence type="ECO:0000256" key="10">
    <source>
        <dbReference type="ARBA" id="ARBA00048600"/>
    </source>
</evidence>
<dbReference type="SUPFAM" id="SSF56059">
    <property type="entry name" value="Glutathione synthetase ATP-binding domain-like"/>
    <property type="match status" value="1"/>
</dbReference>
<evidence type="ECO:0000256" key="5">
    <source>
        <dbReference type="ARBA" id="ARBA00022598"/>
    </source>
</evidence>
<evidence type="ECO:0000313" key="16">
    <source>
        <dbReference type="Proteomes" id="UP001225644"/>
    </source>
</evidence>
<keyword evidence="6" id="KW-0479">Metal-binding</keyword>
<dbReference type="InterPro" id="IPR005482">
    <property type="entry name" value="Biotin_COase_C"/>
</dbReference>
<keyword evidence="12" id="KW-0275">Fatty acid biosynthesis</keyword>
<dbReference type="PROSITE" id="PS50975">
    <property type="entry name" value="ATP_GRASP"/>
    <property type="match status" value="1"/>
</dbReference>
<dbReference type="Proteomes" id="UP001225644">
    <property type="component" value="Unassembled WGS sequence"/>
</dbReference>
<dbReference type="NCBIfam" id="NF006367">
    <property type="entry name" value="PRK08591.1"/>
    <property type="match status" value="1"/>
</dbReference>
<dbReference type="SUPFAM" id="SSF51246">
    <property type="entry name" value="Rudiment single hybrid motif"/>
    <property type="match status" value="1"/>
</dbReference>
<comment type="function">
    <text evidence="1 12">This protein is a component of the acetyl coenzyme A carboxylase complex; first, biotin carboxylase catalyzes the carboxylation of the carrier protein and then the transcarboxylase transfers the carboxyl group to form malonyl-CoA.</text>
</comment>
<protein>
    <recommendedName>
        <fullName evidence="4 12">Biotin carboxylase</fullName>
        <ecNumber evidence="4 12">6.3.4.14</ecNumber>
    </recommendedName>
    <alternativeName>
        <fullName evidence="12">Acetyl-coenzyme A carboxylase biotin carboxylase subunit A</fullName>
    </alternativeName>
</protein>
<evidence type="ECO:0000256" key="7">
    <source>
        <dbReference type="ARBA" id="ARBA00022741"/>
    </source>
</evidence>
<comment type="caution">
    <text evidence="15">The sequence shown here is derived from an EMBL/GenBank/DDBJ whole genome shotgun (WGS) entry which is preliminary data.</text>
</comment>
<dbReference type="InterPro" id="IPR005479">
    <property type="entry name" value="CPAse_ATP-bd"/>
</dbReference>
<name>A0ABU0B1F5_9FIRM</name>
<keyword evidence="9" id="KW-0460">Magnesium</keyword>
<evidence type="ECO:0000256" key="8">
    <source>
        <dbReference type="ARBA" id="ARBA00022840"/>
    </source>
</evidence>
<gene>
    <name evidence="15" type="ORF">J2Z49_001676</name>
</gene>
<evidence type="ECO:0000256" key="6">
    <source>
        <dbReference type="ARBA" id="ARBA00022723"/>
    </source>
</evidence>
<evidence type="ECO:0000259" key="13">
    <source>
        <dbReference type="PROSITE" id="PS50975"/>
    </source>
</evidence>
<dbReference type="PROSITE" id="PS50979">
    <property type="entry name" value="BC"/>
    <property type="match status" value="1"/>
</dbReference>
<dbReference type="RefSeq" id="WP_307401893.1">
    <property type="nucleotide sequence ID" value="NZ_JAUSUX010000011.1"/>
</dbReference>
<dbReference type="PANTHER" id="PTHR48095:SF2">
    <property type="entry name" value="BIOTIN CARBOXYLASE, CHLOROPLASTIC"/>
    <property type="match status" value="1"/>
</dbReference>
<keyword evidence="12" id="KW-0092">Biotin</keyword>
<comment type="pathway">
    <text evidence="2 12">Lipid metabolism; malonyl-CoA biosynthesis; malonyl-CoA from acetyl-CoA: step 1/1.</text>
</comment>
<dbReference type="Pfam" id="PF00289">
    <property type="entry name" value="Biotin_carb_N"/>
    <property type="match status" value="1"/>
</dbReference>